<evidence type="ECO:0000256" key="1">
    <source>
        <dbReference type="SAM" id="MobiDB-lite"/>
    </source>
</evidence>
<name>A0A645HU55_9ZZZZ</name>
<accession>A0A645HU55</accession>
<proteinExistence type="predicted"/>
<feature type="compositionally biased region" description="Basic and acidic residues" evidence="1">
    <location>
        <begin position="97"/>
        <end position="106"/>
    </location>
</feature>
<organism evidence="2">
    <name type="scientific">bioreactor metagenome</name>
    <dbReference type="NCBI Taxonomy" id="1076179"/>
    <lineage>
        <taxon>unclassified sequences</taxon>
        <taxon>metagenomes</taxon>
        <taxon>ecological metagenomes</taxon>
    </lineage>
</organism>
<feature type="region of interest" description="Disordered" evidence="1">
    <location>
        <begin position="77"/>
        <end position="113"/>
    </location>
</feature>
<evidence type="ECO:0000313" key="2">
    <source>
        <dbReference type="EMBL" id="MPN42585.1"/>
    </source>
</evidence>
<protein>
    <submittedName>
        <fullName evidence="2">Uncharacterized protein</fullName>
    </submittedName>
</protein>
<sequence length="129" mass="14785">MGVDEYRFHEFLLTGIERAGYLLHQYVLSRLHDGQRSTYLMSKGCQHLLMGFFGDEVLRILCKTLSIFNHQPCKRTCKKDQSCSHPGKGVIEAEPNNTKDSRDKKGTHYVPHESLLSKSRAQGAIYQEK</sequence>
<dbReference type="EMBL" id="VSSQ01100422">
    <property type="protein sequence ID" value="MPN42585.1"/>
    <property type="molecule type" value="Genomic_DNA"/>
</dbReference>
<reference evidence="2" key="1">
    <citation type="submission" date="2019-08" db="EMBL/GenBank/DDBJ databases">
        <authorList>
            <person name="Kucharzyk K."/>
            <person name="Murdoch R.W."/>
            <person name="Higgins S."/>
            <person name="Loffler F."/>
        </authorList>
    </citation>
    <scope>NUCLEOTIDE SEQUENCE</scope>
</reference>
<comment type="caution">
    <text evidence="2">The sequence shown here is derived from an EMBL/GenBank/DDBJ whole genome shotgun (WGS) entry which is preliminary data.</text>
</comment>
<dbReference type="AlphaFoldDB" id="A0A645HU55"/>
<gene>
    <name evidence="2" type="ORF">SDC9_190142</name>
</gene>